<evidence type="ECO:0000313" key="2">
    <source>
        <dbReference type="EMBL" id="UOQ86196.1"/>
    </source>
</evidence>
<dbReference type="RefSeq" id="WP_244746517.1">
    <property type="nucleotide sequence ID" value="NZ_CP095071.1"/>
</dbReference>
<protein>
    <submittedName>
        <fullName evidence="2">Uncharacterized protein</fullName>
    </submittedName>
</protein>
<feature type="region of interest" description="Disordered" evidence="1">
    <location>
        <begin position="26"/>
        <end position="79"/>
    </location>
</feature>
<proteinExistence type="predicted"/>
<organism evidence="2 3">
    <name type="scientific">Gracilibacillus salinarum</name>
    <dbReference type="NCBI Taxonomy" id="2932255"/>
    <lineage>
        <taxon>Bacteria</taxon>
        <taxon>Bacillati</taxon>
        <taxon>Bacillota</taxon>
        <taxon>Bacilli</taxon>
        <taxon>Bacillales</taxon>
        <taxon>Bacillaceae</taxon>
        <taxon>Gracilibacillus</taxon>
    </lineage>
</organism>
<keyword evidence="3" id="KW-1185">Reference proteome</keyword>
<feature type="region of interest" description="Disordered" evidence="1">
    <location>
        <begin position="86"/>
        <end position="105"/>
    </location>
</feature>
<evidence type="ECO:0000313" key="3">
    <source>
        <dbReference type="Proteomes" id="UP000831537"/>
    </source>
</evidence>
<gene>
    <name evidence="2" type="ORF">MUN87_04675</name>
</gene>
<sequence length="249" mass="26236">MKTHATVLKRKKAGFAFRKFRGYAKATEGGGATVESTSSGGGSTRTTTSGGGTTETTTSGGGTVTSTNSGGGTSVTSAQNSPFATLQFDSGLDQDGSPAPSGRHFHTITVPTSTLNHSHSVSIPNHSHSVSIPSHDHSVTIPNHSHNVTIPSHTHDITLPDHVHDIQHGIYKLNTMPSNVTIEVDGNPVPFSGTSADELDLIPYLAKDSDGKILRGQWHEVTLTPDTLCRVNANIISRMFIQSDLGGKY</sequence>
<name>A0ABY4GPQ4_9BACI</name>
<evidence type="ECO:0000256" key="1">
    <source>
        <dbReference type="SAM" id="MobiDB-lite"/>
    </source>
</evidence>
<dbReference type="EMBL" id="CP095071">
    <property type="protein sequence ID" value="UOQ86196.1"/>
    <property type="molecule type" value="Genomic_DNA"/>
</dbReference>
<reference evidence="2 3" key="1">
    <citation type="submission" date="2022-04" db="EMBL/GenBank/DDBJ databases">
        <title>Gracilibacillus sp. isolated from saltern.</title>
        <authorList>
            <person name="Won M."/>
            <person name="Lee C.-M."/>
            <person name="Woen H.-Y."/>
            <person name="Kwon S.-W."/>
        </authorList>
    </citation>
    <scope>NUCLEOTIDE SEQUENCE [LARGE SCALE GENOMIC DNA]</scope>
    <source>
        <strain evidence="2 3">SSPM10-3</strain>
    </source>
</reference>
<dbReference type="Proteomes" id="UP000831537">
    <property type="component" value="Chromosome"/>
</dbReference>
<accession>A0ABY4GPQ4</accession>
<feature type="compositionally biased region" description="Gly residues" evidence="1">
    <location>
        <begin position="39"/>
        <end position="73"/>
    </location>
</feature>